<gene>
    <name evidence="1" type="ordered locus">RB2501_12132</name>
</gene>
<accession>A4CN33</accession>
<protein>
    <submittedName>
        <fullName evidence="1">Uncharacterized protein</fullName>
    </submittedName>
</protein>
<dbReference type="Proteomes" id="UP000009049">
    <property type="component" value="Chromosome"/>
</dbReference>
<evidence type="ECO:0000313" key="1">
    <source>
        <dbReference type="EMBL" id="EAR15075.1"/>
    </source>
</evidence>
<dbReference type="EMBL" id="CP001712">
    <property type="protein sequence ID" value="EAR15075.1"/>
    <property type="molecule type" value="Genomic_DNA"/>
</dbReference>
<proteinExistence type="predicted"/>
<name>A4CN33_ROBBH</name>
<dbReference type="AlphaFoldDB" id="A4CN33"/>
<sequence length="61" mass="6905">MLVYPAIDSTAVRPQEMYMVSFFPTICYQMRPFKENTGPIPIGIFFPKGFPNSGFIGLNIN</sequence>
<keyword evidence="2" id="KW-1185">Reference proteome</keyword>
<dbReference type="KEGG" id="rbi:RB2501_12132"/>
<dbReference type="HOGENOM" id="CLU_2919859_0_0_10"/>
<evidence type="ECO:0000313" key="2">
    <source>
        <dbReference type="Proteomes" id="UP000009049"/>
    </source>
</evidence>
<dbReference type="STRING" id="313596.RB2501_12132"/>
<organism evidence="1 2">
    <name type="scientific">Robiginitalea biformata (strain ATCC BAA-864 / DSM 15991 / KCTC 12146 / HTCC2501)</name>
    <dbReference type="NCBI Taxonomy" id="313596"/>
    <lineage>
        <taxon>Bacteria</taxon>
        <taxon>Pseudomonadati</taxon>
        <taxon>Bacteroidota</taxon>
        <taxon>Flavobacteriia</taxon>
        <taxon>Flavobacteriales</taxon>
        <taxon>Flavobacteriaceae</taxon>
        <taxon>Robiginitalea</taxon>
    </lineage>
</organism>
<reference evidence="1 2" key="1">
    <citation type="journal article" date="2009" name="J. Bacteriol.">
        <title>Complete genome sequence of Robiginitalea biformata HTCC2501.</title>
        <authorList>
            <person name="Oh H.M."/>
            <person name="Giovannoni S.J."/>
            <person name="Lee K."/>
            <person name="Ferriera S."/>
            <person name="Johnson J."/>
            <person name="Cho J.C."/>
        </authorList>
    </citation>
    <scope>NUCLEOTIDE SEQUENCE [LARGE SCALE GENOMIC DNA]</scope>
    <source>
        <strain evidence="2">ATCC BAA-864 / HTCC2501 / KCTC 12146</strain>
    </source>
</reference>